<dbReference type="InterPro" id="IPR043138">
    <property type="entry name" value="GGT_lsub"/>
</dbReference>
<dbReference type="PANTHER" id="PTHR43881:SF5">
    <property type="entry name" value="GAMMA-GLUTAMYLTRANSPEPTIDASE"/>
    <property type="match status" value="1"/>
</dbReference>
<comment type="caution">
    <text evidence="1">The sequence shown here is derived from an EMBL/GenBank/DDBJ whole genome shotgun (WGS) entry which is preliminary data.</text>
</comment>
<name>A0A178MVK6_9PROT</name>
<accession>A0A178MVK6</accession>
<dbReference type="Gene3D" id="3.60.20.40">
    <property type="match status" value="1"/>
</dbReference>
<dbReference type="Gene3D" id="1.10.246.130">
    <property type="match status" value="1"/>
</dbReference>
<organism evidence="1 2">
    <name type="scientific">Magnetospirillum moscoviense</name>
    <dbReference type="NCBI Taxonomy" id="1437059"/>
    <lineage>
        <taxon>Bacteria</taxon>
        <taxon>Pseudomonadati</taxon>
        <taxon>Pseudomonadota</taxon>
        <taxon>Alphaproteobacteria</taxon>
        <taxon>Rhodospirillales</taxon>
        <taxon>Rhodospirillaceae</taxon>
        <taxon>Magnetospirillum</taxon>
    </lineage>
</organism>
<dbReference type="EMBL" id="LWQU01000126">
    <property type="protein sequence ID" value="OAN53096.1"/>
    <property type="molecule type" value="Genomic_DNA"/>
</dbReference>
<dbReference type="InterPro" id="IPR029055">
    <property type="entry name" value="Ntn_hydrolases_N"/>
</dbReference>
<proteinExistence type="predicted"/>
<dbReference type="InterPro" id="IPR052896">
    <property type="entry name" value="GGT-like_enzyme"/>
</dbReference>
<dbReference type="GO" id="GO:0016740">
    <property type="term" value="F:transferase activity"/>
    <property type="evidence" value="ECO:0007669"/>
    <property type="project" value="UniProtKB-KW"/>
</dbReference>
<dbReference type="AlphaFoldDB" id="A0A178MVK6"/>
<evidence type="ECO:0000313" key="1">
    <source>
        <dbReference type="EMBL" id="OAN53096.1"/>
    </source>
</evidence>
<sequence>MLNTPMSRRGMVVAPHHLAAQAGLAILREGGNAIEAAIAAAAASAVVYPHMNGLGGDGFWLIAEPGKPPVSIDGSGAAGGKVDADLYRGHRLKAVPLRGPLAAATVAGAVSGWQLALDVSAHWGGGMGLDRLFEDAVHLARDGFAVTRHQVDSLARNLSVLRKSPGFSATFLNRNKPLPVGAIHTQPRLAETFERLAEVGLDDFYRGDIARALAEDLKAAGSPLKAEDLARHRGMRRRPLSLGLPAGTVFTTAPPTQGLATLILLGVFQRLGISQPDSFAWVHGLAEATKLAYRVRNAHLTDPHRMSVHATTYLTDHLLDRMAGEIDPARAAHWPHPAQDADTAWIGVIDGQGRAVSYIQSLFHAFGSGVVSPSTGIVWHNRASSFALDPAHRNALEPRRKPLHTLAPALARLKDGRTLVWGCMGGDAQPQVVSQIFTRAILLGQDLQEAVSAPRFALGRGLDGRIASDLKLEARFSPQVVEALAAAGHQITEVAPFDPALGQAGALLRHAGGTIEGAADPRSDGAAAGW</sequence>
<dbReference type="STRING" id="1437059.A6A05_10045"/>
<dbReference type="OrthoDB" id="9781342at2"/>
<dbReference type="InterPro" id="IPR043137">
    <property type="entry name" value="GGT_ssub_C"/>
</dbReference>
<dbReference type="PRINTS" id="PR01210">
    <property type="entry name" value="GGTRANSPTASE"/>
</dbReference>
<evidence type="ECO:0000313" key="2">
    <source>
        <dbReference type="Proteomes" id="UP000078543"/>
    </source>
</evidence>
<dbReference type="RefSeq" id="WP_068498969.1">
    <property type="nucleotide sequence ID" value="NZ_LWQU01000126.1"/>
</dbReference>
<dbReference type="Pfam" id="PF01019">
    <property type="entry name" value="G_glu_transpept"/>
    <property type="match status" value="1"/>
</dbReference>
<keyword evidence="1" id="KW-0808">Transferase</keyword>
<dbReference type="Proteomes" id="UP000078543">
    <property type="component" value="Unassembled WGS sequence"/>
</dbReference>
<dbReference type="PANTHER" id="PTHR43881">
    <property type="entry name" value="GAMMA-GLUTAMYLTRANSPEPTIDASE (AFU_ORTHOLOGUE AFUA_4G13580)"/>
    <property type="match status" value="1"/>
</dbReference>
<dbReference type="SUPFAM" id="SSF56235">
    <property type="entry name" value="N-terminal nucleophile aminohydrolases (Ntn hydrolases)"/>
    <property type="match status" value="1"/>
</dbReference>
<protein>
    <submittedName>
        <fullName evidence="1">Gamma-glutamyltransferase</fullName>
    </submittedName>
</protein>
<gene>
    <name evidence="1" type="ORF">A6A05_10045</name>
</gene>
<keyword evidence="2" id="KW-1185">Reference proteome</keyword>
<reference evidence="1 2" key="1">
    <citation type="submission" date="2016-04" db="EMBL/GenBank/DDBJ databases">
        <title>Draft genome sequence of freshwater magnetotactic bacteria Magnetospirillum marisnigri SP-1 and Magnetospirillum moscoviense BB-1.</title>
        <authorList>
            <person name="Koziaeva V."/>
            <person name="Dziuba M.V."/>
            <person name="Ivanov T.M."/>
            <person name="Kuznetsov B."/>
            <person name="Grouzdev D.S."/>
        </authorList>
    </citation>
    <scope>NUCLEOTIDE SEQUENCE [LARGE SCALE GENOMIC DNA]</scope>
    <source>
        <strain evidence="1 2">BB-1</strain>
    </source>
</reference>